<dbReference type="Proteomes" id="UP001172457">
    <property type="component" value="Chromosome 1"/>
</dbReference>
<sequence length="105" mass="11374">MTNGDAGSSKDKSPALHPAYIVTNIQTKIRTLDGSKVTTLSNELMVRILESDTMAQVAGNKLKTNFLNNKGSRAATLEELFNLTLGACSSMEAYCHKLKDLANQL</sequence>
<name>A0AA38WUY6_9ASTR</name>
<evidence type="ECO:0000313" key="2">
    <source>
        <dbReference type="Proteomes" id="UP001172457"/>
    </source>
</evidence>
<evidence type="ECO:0000313" key="1">
    <source>
        <dbReference type="EMBL" id="KAJ9566719.1"/>
    </source>
</evidence>
<protein>
    <submittedName>
        <fullName evidence="1">Uncharacterized protein</fullName>
    </submittedName>
</protein>
<comment type="caution">
    <text evidence="1">The sequence shown here is derived from an EMBL/GenBank/DDBJ whole genome shotgun (WGS) entry which is preliminary data.</text>
</comment>
<keyword evidence="2" id="KW-1185">Reference proteome</keyword>
<proteinExistence type="predicted"/>
<dbReference type="AlphaFoldDB" id="A0AA38WUY6"/>
<organism evidence="1 2">
    <name type="scientific">Centaurea solstitialis</name>
    <name type="common">yellow star-thistle</name>
    <dbReference type="NCBI Taxonomy" id="347529"/>
    <lineage>
        <taxon>Eukaryota</taxon>
        <taxon>Viridiplantae</taxon>
        <taxon>Streptophyta</taxon>
        <taxon>Embryophyta</taxon>
        <taxon>Tracheophyta</taxon>
        <taxon>Spermatophyta</taxon>
        <taxon>Magnoliopsida</taxon>
        <taxon>eudicotyledons</taxon>
        <taxon>Gunneridae</taxon>
        <taxon>Pentapetalae</taxon>
        <taxon>asterids</taxon>
        <taxon>campanulids</taxon>
        <taxon>Asterales</taxon>
        <taxon>Asteraceae</taxon>
        <taxon>Carduoideae</taxon>
        <taxon>Cardueae</taxon>
        <taxon>Centaureinae</taxon>
        <taxon>Centaurea</taxon>
    </lineage>
</organism>
<accession>A0AA38WUY6</accession>
<reference evidence="1" key="1">
    <citation type="submission" date="2023-03" db="EMBL/GenBank/DDBJ databases">
        <title>Chromosome-scale reference genome and RAD-based genetic map of yellow starthistle (Centaurea solstitialis) reveal putative structural variation and QTLs associated with invader traits.</title>
        <authorList>
            <person name="Reatini B."/>
            <person name="Cang F.A."/>
            <person name="Jiang Q."/>
            <person name="Mckibben M.T.W."/>
            <person name="Barker M.S."/>
            <person name="Rieseberg L.H."/>
            <person name="Dlugosch K.M."/>
        </authorList>
    </citation>
    <scope>NUCLEOTIDE SEQUENCE</scope>
    <source>
        <strain evidence="1">CAN-66</strain>
        <tissue evidence="1">Leaf</tissue>
    </source>
</reference>
<dbReference type="EMBL" id="JARYMX010000001">
    <property type="protein sequence ID" value="KAJ9566719.1"/>
    <property type="molecule type" value="Genomic_DNA"/>
</dbReference>
<gene>
    <name evidence="1" type="ORF">OSB04_002685</name>
</gene>